<evidence type="ECO:0000313" key="5">
    <source>
        <dbReference type="Proteomes" id="UP000178347"/>
    </source>
</evidence>
<proteinExistence type="predicted"/>
<evidence type="ECO:0000313" key="4">
    <source>
        <dbReference type="EMBL" id="OGH75606.1"/>
    </source>
</evidence>
<gene>
    <name evidence="4" type="ORF">A3G00_03865</name>
</gene>
<dbReference type="STRING" id="1798692.A3G00_03865"/>
<accession>A0A1F6MV76</accession>
<comment type="caution">
    <text evidence="4">The sequence shown here is derived from an EMBL/GenBank/DDBJ whole genome shotgun (WGS) entry which is preliminary data.</text>
</comment>
<keyword evidence="1" id="KW-0175">Coiled coil</keyword>
<dbReference type="InterPro" id="IPR043725">
    <property type="entry name" value="DUF5667"/>
</dbReference>
<dbReference type="EMBL" id="MFQN01000004">
    <property type="protein sequence ID" value="OGH75606.1"/>
    <property type="molecule type" value="Genomic_DNA"/>
</dbReference>
<protein>
    <recommendedName>
        <fullName evidence="3">DUF5667 domain-containing protein</fullName>
    </recommendedName>
</protein>
<feature type="signal peptide" evidence="2">
    <location>
        <begin position="1"/>
        <end position="24"/>
    </location>
</feature>
<dbReference type="AlphaFoldDB" id="A0A1F6MV76"/>
<feature type="coiled-coil region" evidence="1">
    <location>
        <begin position="104"/>
        <end position="168"/>
    </location>
</feature>
<reference evidence="4 5" key="1">
    <citation type="journal article" date="2016" name="Nat. Commun.">
        <title>Thousands of microbial genomes shed light on interconnected biogeochemical processes in an aquifer system.</title>
        <authorList>
            <person name="Anantharaman K."/>
            <person name="Brown C.T."/>
            <person name="Hug L.A."/>
            <person name="Sharon I."/>
            <person name="Castelle C.J."/>
            <person name="Probst A.J."/>
            <person name="Thomas B.C."/>
            <person name="Singh A."/>
            <person name="Wilkins M.J."/>
            <person name="Karaoz U."/>
            <person name="Brodie E.L."/>
            <person name="Williams K.H."/>
            <person name="Hubbard S.S."/>
            <person name="Banfield J.F."/>
        </authorList>
    </citation>
    <scope>NUCLEOTIDE SEQUENCE [LARGE SCALE GENOMIC DNA]</scope>
</reference>
<dbReference type="Pfam" id="PF18915">
    <property type="entry name" value="DUF5667"/>
    <property type="match status" value="1"/>
</dbReference>
<dbReference type="Proteomes" id="UP000178347">
    <property type="component" value="Unassembled WGS sequence"/>
</dbReference>
<keyword evidence="2" id="KW-0732">Signal</keyword>
<organism evidence="4 5">
    <name type="scientific">Candidatus Magasanikbacteria bacterium RIFCSPLOWO2_12_FULL_43_12</name>
    <dbReference type="NCBI Taxonomy" id="1798692"/>
    <lineage>
        <taxon>Bacteria</taxon>
        <taxon>Candidatus Magasanikiibacteriota</taxon>
    </lineage>
</organism>
<evidence type="ECO:0000256" key="2">
    <source>
        <dbReference type="SAM" id="SignalP"/>
    </source>
</evidence>
<feature type="domain" description="DUF5667" evidence="3">
    <location>
        <begin position="88"/>
        <end position="193"/>
    </location>
</feature>
<evidence type="ECO:0000256" key="1">
    <source>
        <dbReference type="SAM" id="Coils"/>
    </source>
</evidence>
<name>A0A1F6MV76_9BACT</name>
<sequence>MYFMRYWLIFLVILVVLWFAPVMAQGETALPASDQPTTVVIPDAVQPTTDATTPVTAVNPTTPVVSEELEGMKIEEPKEVPSGFGLWWKGLKEQVSIGLTFNPVKKAEKQLQFAEERMRLAELMAQKSEDQKVQARIHRVIGQAQKMMEKVEARRERLLEQKNEEGQRLLRNIATHQIRREAVMDRIEEKLPEGAVEKFDELREKAAAQERRLLNAINNENAPAETREHLQAVKDRIEAHAEEVKQYRERRAELMQEFKAGDETVKEQAKEQIKELRQDRVEMLGDRREERLENKQGLKQEIKQEKLENKLEKIKNGEAVKPLPVNKPGAVIKLKALKQELKNEFKEESAGIKKEIKDDGENENEGVKKIKPEIIKPVLQNQPAPVGGAVDTTVNSQL</sequence>
<feature type="coiled-coil region" evidence="1">
    <location>
        <begin position="199"/>
        <end position="315"/>
    </location>
</feature>
<feature type="chain" id="PRO_5009525691" description="DUF5667 domain-containing protein" evidence="2">
    <location>
        <begin position="25"/>
        <end position="398"/>
    </location>
</feature>
<evidence type="ECO:0000259" key="3">
    <source>
        <dbReference type="Pfam" id="PF18915"/>
    </source>
</evidence>